<evidence type="ECO:0000256" key="2">
    <source>
        <dbReference type="ARBA" id="ARBA00023186"/>
    </source>
</evidence>
<keyword evidence="3" id="KW-0963">Cytoplasm</keyword>
<dbReference type="PROSITE" id="PS01071">
    <property type="entry name" value="GRPE"/>
    <property type="match status" value="1"/>
</dbReference>
<evidence type="ECO:0000256" key="6">
    <source>
        <dbReference type="SAM" id="MobiDB-lite"/>
    </source>
</evidence>
<dbReference type="RefSeq" id="WP_286278677.1">
    <property type="nucleotide sequence ID" value="NZ_AP027731.1"/>
</dbReference>
<feature type="compositionally biased region" description="Basic and acidic residues" evidence="6">
    <location>
        <begin position="1"/>
        <end position="25"/>
    </location>
</feature>
<proteinExistence type="inferred from homology"/>
<gene>
    <name evidence="3 7" type="primary">grpE</name>
    <name evidence="7" type="ORF">GCM10025866_12230</name>
</gene>
<dbReference type="Gene3D" id="3.90.20.20">
    <property type="match status" value="1"/>
</dbReference>
<dbReference type="PANTHER" id="PTHR21237:SF23">
    <property type="entry name" value="GRPE PROTEIN HOMOLOG, MITOCHONDRIAL"/>
    <property type="match status" value="1"/>
</dbReference>
<feature type="region of interest" description="Disordered" evidence="6">
    <location>
        <begin position="1"/>
        <end position="78"/>
    </location>
</feature>
<comment type="function">
    <text evidence="3 4">Participates actively in the response to hyperosmotic and heat shock by preventing the aggregation of stress-denatured proteins, in association with DnaK and GrpE. It is the nucleotide exchange factor for DnaK and may function as a thermosensor. Unfolded proteins bind initially to DnaJ; upon interaction with the DnaJ-bound protein, DnaK hydrolyzes its bound ATP, resulting in the formation of a stable complex. GrpE releases ADP from DnaK; ATP binding to DnaK triggers the release of the substrate protein, thus completing the reaction cycle. Several rounds of ATP-dependent interactions between DnaJ, DnaK and GrpE are required for fully efficient folding.</text>
</comment>
<dbReference type="Proteomes" id="UP001321498">
    <property type="component" value="Chromosome"/>
</dbReference>
<dbReference type="InterPro" id="IPR013805">
    <property type="entry name" value="GrpE_CC"/>
</dbReference>
<name>A0ABN6XKB9_9MICO</name>
<accession>A0ABN6XKB9</accession>
<comment type="subcellular location">
    <subcellularLocation>
        <location evidence="3">Cytoplasm</location>
    </subcellularLocation>
</comment>
<dbReference type="Gene3D" id="2.30.22.10">
    <property type="entry name" value="Head domain of nucleotide exchange factor GrpE"/>
    <property type="match status" value="1"/>
</dbReference>
<dbReference type="EMBL" id="AP027731">
    <property type="protein sequence ID" value="BDZ45314.1"/>
    <property type="molecule type" value="Genomic_DNA"/>
</dbReference>
<dbReference type="CDD" id="cd00446">
    <property type="entry name" value="GrpE"/>
    <property type="match status" value="1"/>
</dbReference>
<dbReference type="SUPFAM" id="SSF58014">
    <property type="entry name" value="Coiled-coil domain of nucleotide exchange factor GrpE"/>
    <property type="match status" value="1"/>
</dbReference>
<comment type="similarity">
    <text evidence="1 3 5">Belongs to the GrpE family.</text>
</comment>
<evidence type="ECO:0000256" key="5">
    <source>
        <dbReference type="RuleBase" id="RU004478"/>
    </source>
</evidence>
<reference evidence="8" key="1">
    <citation type="journal article" date="2019" name="Int. J. Syst. Evol. Microbiol.">
        <title>The Global Catalogue of Microorganisms (GCM) 10K type strain sequencing project: providing services to taxonomists for standard genome sequencing and annotation.</title>
        <authorList>
            <consortium name="The Broad Institute Genomics Platform"/>
            <consortium name="The Broad Institute Genome Sequencing Center for Infectious Disease"/>
            <person name="Wu L."/>
            <person name="Ma J."/>
        </authorList>
    </citation>
    <scope>NUCLEOTIDE SEQUENCE [LARGE SCALE GENOMIC DNA]</scope>
    <source>
        <strain evidence="8">NBRC 108725</strain>
    </source>
</reference>
<dbReference type="PANTHER" id="PTHR21237">
    <property type="entry name" value="GRPE PROTEIN"/>
    <property type="match status" value="1"/>
</dbReference>
<evidence type="ECO:0000256" key="3">
    <source>
        <dbReference type="HAMAP-Rule" id="MF_01151"/>
    </source>
</evidence>
<organism evidence="7 8">
    <name type="scientific">Naasia aerilata</name>
    <dbReference type="NCBI Taxonomy" id="1162966"/>
    <lineage>
        <taxon>Bacteria</taxon>
        <taxon>Bacillati</taxon>
        <taxon>Actinomycetota</taxon>
        <taxon>Actinomycetes</taxon>
        <taxon>Micrococcales</taxon>
        <taxon>Microbacteriaceae</taxon>
        <taxon>Naasia</taxon>
    </lineage>
</organism>
<evidence type="ECO:0000313" key="7">
    <source>
        <dbReference type="EMBL" id="BDZ45314.1"/>
    </source>
</evidence>
<sequence>MADDPKDNDQQGEPEGRADIPRDPSGDPGFVSMEGPDVETPTGGAEDGFSPEDLSFLDDVSSGAATAETAPTEQVDEHLADLKRVTAEYANYRRRTEANRQVERDRAVGDVVKQLLPVLDDLDRAEKHGDLAEGGPLTTIASKLRTSVEKIGLVGFGVTGESFDPSQHEAIFQKANPAVSAPTVSDVVERGYRIGDVTLRVAKVVVDTPGD</sequence>
<evidence type="ECO:0000256" key="4">
    <source>
        <dbReference type="RuleBase" id="RU000639"/>
    </source>
</evidence>
<evidence type="ECO:0000313" key="8">
    <source>
        <dbReference type="Proteomes" id="UP001321498"/>
    </source>
</evidence>
<dbReference type="HAMAP" id="MF_01151">
    <property type="entry name" value="GrpE"/>
    <property type="match status" value="1"/>
</dbReference>
<keyword evidence="3 4" id="KW-0346">Stress response</keyword>
<dbReference type="Pfam" id="PF01025">
    <property type="entry name" value="GrpE"/>
    <property type="match status" value="1"/>
</dbReference>
<evidence type="ECO:0000256" key="1">
    <source>
        <dbReference type="ARBA" id="ARBA00009054"/>
    </source>
</evidence>
<dbReference type="InterPro" id="IPR000740">
    <property type="entry name" value="GrpE"/>
</dbReference>
<dbReference type="PRINTS" id="PR00773">
    <property type="entry name" value="GRPEPROTEIN"/>
</dbReference>
<keyword evidence="2 3" id="KW-0143">Chaperone</keyword>
<protein>
    <recommendedName>
        <fullName evidence="3 4">Protein GrpE</fullName>
    </recommendedName>
    <alternativeName>
        <fullName evidence="3">HSP-70 cofactor</fullName>
    </alternativeName>
</protein>
<dbReference type="InterPro" id="IPR009012">
    <property type="entry name" value="GrpE_head"/>
</dbReference>
<dbReference type="SUPFAM" id="SSF51064">
    <property type="entry name" value="Head domain of nucleotide exchange factor GrpE"/>
    <property type="match status" value="1"/>
</dbReference>
<keyword evidence="8" id="KW-1185">Reference proteome</keyword>
<comment type="subunit">
    <text evidence="3">Homodimer.</text>
</comment>